<sequence>MSESPTLAAIRVGRRAERLTQGTNALPNRLAVLAFAVTSAALLITVAGVHAFSVRHPDPNDFNGQTYVLLAYCAAGMLVAPVLTLGGVAARLTVGRRDQRLAALRLVGATRSQVSTITVAESGRLALWGALTGVGLYAALVPLLSRIPFEGRAFEISELIVPWWWLPLDVLAVVNLAVVSGLVGLRRVAISPLGVAARQTPPRLSVVRVLGTIGAVVVWMSVGSGLGQMGAAVVMVLLAGIVAVINVIGPFVMMLLGRLVARLARGPQTLLAARRIVDDPRAAWRSVGALGLGIIVAGVGGTLADTPSADGESPFLGEDMRTGAFVTLAIIAVIAATSTGVVQAARVIDRRRELRGMALAGADPELLVATSRRETTLPLILTVVIAGSMTALIILPTIATVGAATVAWTVVAVVVSALVMVAAVRLTGPLVREAARG</sequence>
<comment type="subcellular location">
    <subcellularLocation>
        <location evidence="1">Cell membrane</location>
        <topology evidence="1">Multi-pass membrane protein</topology>
    </subcellularLocation>
</comment>
<feature type="transmembrane region" description="Helical" evidence="6">
    <location>
        <begin position="324"/>
        <end position="345"/>
    </location>
</feature>
<reference evidence="8 9" key="1">
    <citation type="submission" date="2015-03" db="EMBL/GenBank/DDBJ databases">
        <title>Luteipulveratus halotolerans sp. nov., a novel actinobacterium (Dermacoccaceae) from Sarawak, Malaysia.</title>
        <authorList>
            <person name="Juboi H."/>
            <person name="Basik A."/>
            <person name="Shamsul S.S."/>
            <person name="Arnold P."/>
            <person name="Schmitt E.K."/>
            <person name="Sanglier J.-J."/>
            <person name="Yeo T."/>
        </authorList>
    </citation>
    <scope>NUCLEOTIDE SEQUENCE [LARGE SCALE GENOMIC DNA]</scope>
    <source>
        <strain evidence="8 9">MN07-A0370</strain>
    </source>
</reference>
<feature type="transmembrane region" description="Helical" evidence="6">
    <location>
        <begin position="69"/>
        <end position="90"/>
    </location>
</feature>
<dbReference type="EMBL" id="CP011112">
    <property type="protein sequence ID" value="AKU16491.1"/>
    <property type="molecule type" value="Genomic_DNA"/>
</dbReference>
<dbReference type="RefSeq" id="WP_052591837.1">
    <property type="nucleotide sequence ID" value="NZ_CP011112.1"/>
</dbReference>
<feature type="domain" description="ABC3 transporter permease C-terminal" evidence="7">
    <location>
        <begin position="96"/>
        <end position="189"/>
    </location>
</feature>
<keyword evidence="3 6" id="KW-0812">Transmembrane</keyword>
<dbReference type="KEGG" id="lmoi:VV02_12480"/>
<evidence type="ECO:0000256" key="5">
    <source>
        <dbReference type="ARBA" id="ARBA00023136"/>
    </source>
</evidence>
<dbReference type="OrthoDB" id="5118998at2"/>
<keyword evidence="4 6" id="KW-1133">Transmembrane helix</keyword>
<feature type="transmembrane region" description="Helical" evidence="6">
    <location>
        <begin position="282"/>
        <end position="304"/>
    </location>
</feature>
<accession>A0A0K1JIG0</accession>
<dbReference type="GO" id="GO:0005886">
    <property type="term" value="C:plasma membrane"/>
    <property type="evidence" value="ECO:0007669"/>
    <property type="project" value="UniProtKB-SubCell"/>
</dbReference>
<dbReference type="AlphaFoldDB" id="A0A0K1JIG0"/>
<evidence type="ECO:0000259" key="7">
    <source>
        <dbReference type="Pfam" id="PF02687"/>
    </source>
</evidence>
<proteinExistence type="predicted"/>
<evidence type="ECO:0000313" key="8">
    <source>
        <dbReference type="EMBL" id="AKU16491.1"/>
    </source>
</evidence>
<evidence type="ECO:0000256" key="6">
    <source>
        <dbReference type="SAM" id="Phobius"/>
    </source>
</evidence>
<protein>
    <recommendedName>
        <fullName evidence="7">ABC3 transporter permease C-terminal domain-containing protein</fullName>
    </recommendedName>
</protein>
<feature type="transmembrane region" description="Helical" evidence="6">
    <location>
        <begin position="30"/>
        <end position="49"/>
    </location>
</feature>
<evidence type="ECO:0000256" key="3">
    <source>
        <dbReference type="ARBA" id="ARBA00022692"/>
    </source>
</evidence>
<dbReference type="Proteomes" id="UP000066480">
    <property type="component" value="Chromosome"/>
</dbReference>
<evidence type="ECO:0000313" key="9">
    <source>
        <dbReference type="Proteomes" id="UP000066480"/>
    </source>
</evidence>
<organism evidence="8 9">
    <name type="scientific">Luteipulveratus mongoliensis</name>
    <dbReference type="NCBI Taxonomy" id="571913"/>
    <lineage>
        <taxon>Bacteria</taxon>
        <taxon>Bacillati</taxon>
        <taxon>Actinomycetota</taxon>
        <taxon>Actinomycetes</taxon>
        <taxon>Micrococcales</taxon>
        <taxon>Dermacoccaceae</taxon>
        <taxon>Luteipulveratus</taxon>
    </lineage>
</organism>
<feature type="transmembrane region" description="Helical" evidence="6">
    <location>
        <begin position="164"/>
        <end position="185"/>
    </location>
</feature>
<feature type="transmembrane region" description="Helical" evidence="6">
    <location>
        <begin position="379"/>
        <end position="399"/>
    </location>
</feature>
<keyword evidence="2" id="KW-1003">Cell membrane</keyword>
<feature type="transmembrane region" description="Helical" evidence="6">
    <location>
        <begin position="405"/>
        <end position="426"/>
    </location>
</feature>
<dbReference type="STRING" id="571913.VV02_12480"/>
<evidence type="ECO:0000256" key="4">
    <source>
        <dbReference type="ARBA" id="ARBA00022989"/>
    </source>
</evidence>
<keyword evidence="5 6" id="KW-0472">Membrane</keyword>
<feature type="transmembrane region" description="Helical" evidence="6">
    <location>
        <begin position="125"/>
        <end position="144"/>
    </location>
</feature>
<feature type="transmembrane region" description="Helical" evidence="6">
    <location>
        <begin position="206"/>
        <end position="226"/>
    </location>
</feature>
<evidence type="ECO:0000256" key="1">
    <source>
        <dbReference type="ARBA" id="ARBA00004651"/>
    </source>
</evidence>
<evidence type="ECO:0000256" key="2">
    <source>
        <dbReference type="ARBA" id="ARBA00022475"/>
    </source>
</evidence>
<feature type="transmembrane region" description="Helical" evidence="6">
    <location>
        <begin position="232"/>
        <end position="261"/>
    </location>
</feature>
<dbReference type="InterPro" id="IPR003838">
    <property type="entry name" value="ABC3_permease_C"/>
</dbReference>
<keyword evidence="9" id="KW-1185">Reference proteome</keyword>
<dbReference type="PATRIC" id="fig|571913.6.peg.2543"/>
<dbReference type="Pfam" id="PF02687">
    <property type="entry name" value="FtsX"/>
    <property type="match status" value="1"/>
</dbReference>
<name>A0A0K1JIG0_9MICO</name>
<gene>
    <name evidence="8" type="ORF">VV02_12480</name>
</gene>